<evidence type="ECO:0000313" key="7">
    <source>
        <dbReference type="EMBL" id="RKI93658.1"/>
    </source>
</evidence>
<keyword evidence="5 6" id="KW-0472">Membrane</keyword>
<evidence type="ECO:0000313" key="8">
    <source>
        <dbReference type="Proteomes" id="UP000280696"/>
    </source>
</evidence>
<dbReference type="GO" id="GO:0016020">
    <property type="term" value="C:membrane"/>
    <property type="evidence" value="ECO:0007669"/>
    <property type="project" value="InterPro"/>
</dbReference>
<feature type="transmembrane region" description="Helical" evidence="6">
    <location>
        <begin position="12"/>
        <end position="33"/>
    </location>
</feature>
<dbReference type="RefSeq" id="WP_120466606.1">
    <property type="nucleotide sequence ID" value="NZ_RAYQ01000002.1"/>
</dbReference>
<protein>
    <recommendedName>
        <fullName evidence="9">Flagellar biogenesis protein</fullName>
    </recommendedName>
</protein>
<dbReference type="Proteomes" id="UP000280696">
    <property type="component" value="Unassembled WGS sequence"/>
</dbReference>
<proteinExistence type="predicted"/>
<dbReference type="Pfam" id="PF04347">
    <property type="entry name" value="FliO"/>
    <property type="match status" value="1"/>
</dbReference>
<reference evidence="7 8" key="1">
    <citation type="submission" date="2018-09" db="EMBL/GenBank/DDBJ databases">
        <title>Murine metabolic-syndrome-specific gut microbial biobank.</title>
        <authorList>
            <person name="Liu C."/>
        </authorList>
    </citation>
    <scope>NUCLEOTIDE SEQUENCE [LARGE SCALE GENOMIC DNA]</scope>
    <source>
        <strain evidence="7 8">0.1xD8-82</strain>
    </source>
</reference>
<comment type="caution">
    <text evidence="7">The sequence shown here is derived from an EMBL/GenBank/DDBJ whole genome shotgun (WGS) entry which is preliminary data.</text>
</comment>
<dbReference type="GO" id="GO:0044781">
    <property type="term" value="P:bacterial-type flagellum organization"/>
    <property type="evidence" value="ECO:0007669"/>
    <property type="project" value="InterPro"/>
</dbReference>
<evidence type="ECO:0000256" key="5">
    <source>
        <dbReference type="ARBA" id="ARBA00023136"/>
    </source>
</evidence>
<keyword evidence="8" id="KW-1185">Reference proteome</keyword>
<keyword evidence="3 6" id="KW-0812">Transmembrane</keyword>
<gene>
    <name evidence="7" type="ORF">D7V94_02925</name>
</gene>
<evidence type="ECO:0000256" key="6">
    <source>
        <dbReference type="SAM" id="Phobius"/>
    </source>
</evidence>
<evidence type="ECO:0000256" key="1">
    <source>
        <dbReference type="ARBA" id="ARBA00004236"/>
    </source>
</evidence>
<dbReference type="AlphaFoldDB" id="A0A3A9AQK3"/>
<dbReference type="EMBL" id="RAYQ01000002">
    <property type="protein sequence ID" value="RKI93658.1"/>
    <property type="molecule type" value="Genomic_DNA"/>
</dbReference>
<accession>A0A3A9AQK3</accession>
<dbReference type="OrthoDB" id="9797155at2"/>
<evidence type="ECO:0000256" key="2">
    <source>
        <dbReference type="ARBA" id="ARBA00022475"/>
    </source>
</evidence>
<sequence>MLLATVSKADSYVQFMTVLILFVFVLAITYLVTRWIAGYQKGKMGCGNLEIIETCRISPNKYIQIVRAGTKYLVVAVGKDEVHMLSELSESELDFLKETKGQTTDFAGIFEKVRKLKEKDKE</sequence>
<keyword evidence="2" id="KW-1003">Cell membrane</keyword>
<dbReference type="InterPro" id="IPR022781">
    <property type="entry name" value="Flagellar_biosynth_FliO"/>
</dbReference>
<evidence type="ECO:0000256" key="3">
    <source>
        <dbReference type="ARBA" id="ARBA00022692"/>
    </source>
</evidence>
<evidence type="ECO:0008006" key="9">
    <source>
        <dbReference type="Google" id="ProtNLM"/>
    </source>
</evidence>
<name>A0A3A9AQK3_9FIRM</name>
<keyword evidence="4 6" id="KW-1133">Transmembrane helix</keyword>
<organism evidence="7 8">
    <name type="scientific">Parablautia intestinalis</name>
    <dbReference type="NCBI Taxonomy" id="2320100"/>
    <lineage>
        <taxon>Bacteria</taxon>
        <taxon>Bacillati</taxon>
        <taxon>Bacillota</taxon>
        <taxon>Clostridia</taxon>
        <taxon>Lachnospirales</taxon>
        <taxon>Lachnospiraceae</taxon>
        <taxon>Parablautia</taxon>
    </lineage>
</organism>
<evidence type="ECO:0000256" key="4">
    <source>
        <dbReference type="ARBA" id="ARBA00022989"/>
    </source>
</evidence>
<comment type="subcellular location">
    <subcellularLocation>
        <location evidence="1">Cell membrane</location>
    </subcellularLocation>
</comment>